<keyword evidence="6 9" id="KW-0406">Ion transport</keyword>
<dbReference type="EMBL" id="AZEC01000011">
    <property type="protein sequence ID" value="KRL11652.1"/>
    <property type="molecule type" value="Genomic_DNA"/>
</dbReference>
<keyword evidence="2 9" id="KW-0813">Transport</keyword>
<dbReference type="RefSeq" id="WP_057821323.1">
    <property type="nucleotide sequence ID" value="NZ_AZEC01000011.1"/>
</dbReference>
<comment type="function">
    <text evidence="9">Channel that opens in response to stretch forces in the membrane lipid bilayer. May participate in the regulation of osmotic pressure changes within the cell.</text>
</comment>
<gene>
    <name evidence="9" type="primary">mscL</name>
    <name evidence="10" type="ORF">FD09_GL000574</name>
</gene>
<evidence type="ECO:0000256" key="8">
    <source>
        <dbReference type="ARBA" id="ARBA00023303"/>
    </source>
</evidence>
<organism evidence="10 11">
    <name type="scientific">Schleiferilactobacillus perolens DSM 12744</name>
    <dbReference type="NCBI Taxonomy" id="1423792"/>
    <lineage>
        <taxon>Bacteria</taxon>
        <taxon>Bacillati</taxon>
        <taxon>Bacillota</taxon>
        <taxon>Bacilli</taxon>
        <taxon>Lactobacillales</taxon>
        <taxon>Lactobacillaceae</taxon>
        <taxon>Schleiferilactobacillus</taxon>
    </lineage>
</organism>
<keyword evidence="3 9" id="KW-1003">Cell membrane</keyword>
<evidence type="ECO:0000256" key="4">
    <source>
        <dbReference type="ARBA" id="ARBA00022692"/>
    </source>
</evidence>
<dbReference type="SUPFAM" id="SSF81330">
    <property type="entry name" value="Gated mechanosensitive channel"/>
    <property type="match status" value="1"/>
</dbReference>
<feature type="transmembrane region" description="Helical" evidence="9">
    <location>
        <begin position="21"/>
        <end position="47"/>
    </location>
</feature>
<keyword evidence="8 9" id="KW-0407">Ion channel</keyword>
<comment type="subcellular location">
    <subcellularLocation>
        <location evidence="9">Cell membrane</location>
        <topology evidence="9">Multi-pass membrane protein</topology>
    </subcellularLocation>
    <subcellularLocation>
        <location evidence="1">Membrane</location>
        <topology evidence="1">Multi-pass membrane protein</topology>
    </subcellularLocation>
</comment>
<evidence type="ECO:0000256" key="6">
    <source>
        <dbReference type="ARBA" id="ARBA00023065"/>
    </source>
</evidence>
<accession>A0A0R1N022</accession>
<dbReference type="Gene3D" id="1.10.1200.120">
    <property type="entry name" value="Large-conductance mechanosensitive channel, MscL, domain 1"/>
    <property type="match status" value="1"/>
</dbReference>
<dbReference type="PRINTS" id="PR01264">
    <property type="entry name" value="MECHCHANNEL"/>
</dbReference>
<dbReference type="InterPro" id="IPR037673">
    <property type="entry name" value="MSC/AndL"/>
</dbReference>
<proteinExistence type="inferred from homology"/>
<dbReference type="HAMAP" id="MF_00115">
    <property type="entry name" value="MscL"/>
    <property type="match status" value="1"/>
</dbReference>
<dbReference type="NCBIfam" id="TIGR00220">
    <property type="entry name" value="mscL"/>
    <property type="match status" value="1"/>
</dbReference>
<reference evidence="10 11" key="1">
    <citation type="journal article" date="2015" name="Genome Announc.">
        <title>Expanding the biotechnology potential of lactobacilli through comparative genomics of 213 strains and associated genera.</title>
        <authorList>
            <person name="Sun Z."/>
            <person name="Harris H.M."/>
            <person name="McCann A."/>
            <person name="Guo C."/>
            <person name="Argimon S."/>
            <person name="Zhang W."/>
            <person name="Yang X."/>
            <person name="Jeffery I.B."/>
            <person name="Cooney J.C."/>
            <person name="Kagawa T.F."/>
            <person name="Liu W."/>
            <person name="Song Y."/>
            <person name="Salvetti E."/>
            <person name="Wrobel A."/>
            <person name="Rasinkangas P."/>
            <person name="Parkhill J."/>
            <person name="Rea M.C."/>
            <person name="O'Sullivan O."/>
            <person name="Ritari J."/>
            <person name="Douillard F.P."/>
            <person name="Paul Ross R."/>
            <person name="Yang R."/>
            <person name="Briner A.E."/>
            <person name="Felis G.E."/>
            <person name="de Vos W.M."/>
            <person name="Barrangou R."/>
            <person name="Klaenhammer T.R."/>
            <person name="Caufield P.W."/>
            <person name="Cui Y."/>
            <person name="Zhang H."/>
            <person name="O'Toole P.W."/>
        </authorList>
    </citation>
    <scope>NUCLEOTIDE SEQUENCE [LARGE SCALE GENOMIC DNA]</scope>
    <source>
        <strain evidence="10 11">DSM 12744</strain>
    </source>
</reference>
<evidence type="ECO:0000256" key="3">
    <source>
        <dbReference type="ARBA" id="ARBA00022475"/>
    </source>
</evidence>
<keyword evidence="11" id="KW-1185">Reference proteome</keyword>
<dbReference type="STRING" id="1423792.FD09_GL000574"/>
<dbReference type="Proteomes" id="UP000051330">
    <property type="component" value="Unassembled WGS sequence"/>
</dbReference>
<keyword evidence="5 9" id="KW-1133">Transmembrane helix</keyword>
<keyword evidence="7 9" id="KW-0472">Membrane</keyword>
<dbReference type="GO" id="GO:0008381">
    <property type="term" value="F:mechanosensitive monoatomic ion channel activity"/>
    <property type="evidence" value="ECO:0007669"/>
    <property type="project" value="UniProtKB-UniRule"/>
</dbReference>
<comment type="subunit">
    <text evidence="9">Homopentamer.</text>
</comment>
<evidence type="ECO:0000256" key="1">
    <source>
        <dbReference type="ARBA" id="ARBA00004141"/>
    </source>
</evidence>
<dbReference type="PANTHER" id="PTHR30266">
    <property type="entry name" value="MECHANOSENSITIVE CHANNEL MSCL"/>
    <property type="match status" value="1"/>
</dbReference>
<name>A0A0R1N022_9LACO</name>
<evidence type="ECO:0000256" key="2">
    <source>
        <dbReference type="ARBA" id="ARBA00022448"/>
    </source>
</evidence>
<evidence type="ECO:0000256" key="5">
    <source>
        <dbReference type="ARBA" id="ARBA00022989"/>
    </source>
</evidence>
<evidence type="ECO:0000256" key="9">
    <source>
        <dbReference type="HAMAP-Rule" id="MF_00115"/>
    </source>
</evidence>
<comment type="caution">
    <text evidence="10">The sequence shown here is derived from an EMBL/GenBank/DDBJ whole genome shotgun (WGS) entry which is preliminary data.</text>
</comment>
<evidence type="ECO:0000313" key="10">
    <source>
        <dbReference type="EMBL" id="KRL11652.1"/>
    </source>
</evidence>
<dbReference type="AlphaFoldDB" id="A0A0R1N022"/>
<evidence type="ECO:0000313" key="11">
    <source>
        <dbReference type="Proteomes" id="UP000051330"/>
    </source>
</evidence>
<evidence type="ECO:0000256" key="7">
    <source>
        <dbReference type="ARBA" id="ARBA00023136"/>
    </source>
</evidence>
<dbReference type="PATRIC" id="fig|1423792.3.peg.585"/>
<comment type="similarity">
    <text evidence="9">Belongs to the MscL family.</text>
</comment>
<protein>
    <recommendedName>
        <fullName evidence="9">Large-conductance mechanosensitive channel</fullName>
    </recommendedName>
</protein>
<feature type="transmembrane region" description="Helical" evidence="9">
    <location>
        <begin position="67"/>
        <end position="88"/>
    </location>
</feature>
<dbReference type="PANTHER" id="PTHR30266:SF2">
    <property type="entry name" value="LARGE-CONDUCTANCE MECHANOSENSITIVE CHANNEL"/>
    <property type="match status" value="1"/>
</dbReference>
<dbReference type="Pfam" id="PF01741">
    <property type="entry name" value="MscL"/>
    <property type="match status" value="1"/>
</dbReference>
<dbReference type="OrthoDB" id="9810350at2"/>
<sequence length="127" mass="13665">MIKEFKEFISRGSVIDLAIGVLIGGAFNAVVAALNTTLLSPLIGLFLGGVNLQNSLIFKVGSAQFKVGAFLQSAITFLITAFVIFLIVKAMNKLRPPKEAAPVGPTETDYLKEIRDLLATKETNQPE</sequence>
<dbReference type="GO" id="GO:0005886">
    <property type="term" value="C:plasma membrane"/>
    <property type="evidence" value="ECO:0007669"/>
    <property type="project" value="UniProtKB-SubCell"/>
</dbReference>
<dbReference type="InterPro" id="IPR001185">
    <property type="entry name" value="MS_channel"/>
</dbReference>
<dbReference type="InterPro" id="IPR036019">
    <property type="entry name" value="MscL_channel"/>
</dbReference>
<keyword evidence="4 9" id="KW-0812">Transmembrane</keyword>